<dbReference type="GO" id="GO:0005634">
    <property type="term" value="C:nucleus"/>
    <property type="evidence" value="ECO:0007669"/>
    <property type="project" value="TreeGrafter"/>
</dbReference>
<dbReference type="Pfam" id="PF03184">
    <property type="entry name" value="DDE_1"/>
    <property type="match status" value="1"/>
</dbReference>
<accession>A0AAV8WYW6</accession>
<dbReference type="InterPro" id="IPR036397">
    <property type="entry name" value="RNaseH_sf"/>
</dbReference>
<dbReference type="InterPro" id="IPR004875">
    <property type="entry name" value="DDE_SF_endonuclease_dom"/>
</dbReference>
<protein>
    <recommendedName>
        <fullName evidence="1">DDE-1 domain-containing protein</fullName>
    </recommendedName>
</protein>
<organism evidence="2 3">
    <name type="scientific">Rhamnusium bicolor</name>
    <dbReference type="NCBI Taxonomy" id="1586634"/>
    <lineage>
        <taxon>Eukaryota</taxon>
        <taxon>Metazoa</taxon>
        <taxon>Ecdysozoa</taxon>
        <taxon>Arthropoda</taxon>
        <taxon>Hexapoda</taxon>
        <taxon>Insecta</taxon>
        <taxon>Pterygota</taxon>
        <taxon>Neoptera</taxon>
        <taxon>Endopterygota</taxon>
        <taxon>Coleoptera</taxon>
        <taxon>Polyphaga</taxon>
        <taxon>Cucujiformia</taxon>
        <taxon>Chrysomeloidea</taxon>
        <taxon>Cerambycidae</taxon>
        <taxon>Lepturinae</taxon>
        <taxon>Rhagiini</taxon>
        <taxon>Rhamnusium</taxon>
    </lineage>
</organism>
<reference evidence="2" key="1">
    <citation type="journal article" date="2023" name="Insect Mol. Biol.">
        <title>Genome sequencing provides insights into the evolution of gene families encoding plant cell wall-degrading enzymes in longhorned beetles.</title>
        <authorList>
            <person name="Shin N.R."/>
            <person name="Okamura Y."/>
            <person name="Kirsch R."/>
            <person name="Pauchet Y."/>
        </authorList>
    </citation>
    <scope>NUCLEOTIDE SEQUENCE</scope>
    <source>
        <strain evidence="2">RBIC_L_NR</strain>
    </source>
</reference>
<dbReference type="PANTHER" id="PTHR19303">
    <property type="entry name" value="TRANSPOSON"/>
    <property type="match status" value="1"/>
</dbReference>
<dbReference type="AlphaFoldDB" id="A0AAV8WYW6"/>
<gene>
    <name evidence="2" type="ORF">NQ314_015439</name>
</gene>
<dbReference type="Proteomes" id="UP001162156">
    <property type="component" value="Unassembled WGS sequence"/>
</dbReference>
<evidence type="ECO:0000313" key="3">
    <source>
        <dbReference type="Proteomes" id="UP001162156"/>
    </source>
</evidence>
<dbReference type="GO" id="GO:0003677">
    <property type="term" value="F:DNA binding"/>
    <property type="evidence" value="ECO:0007669"/>
    <property type="project" value="TreeGrafter"/>
</dbReference>
<sequence length="245" mass="28964">MGRIYKKKLGPRRYRDYDDAQLQRAVETVQRRHISYQEAEQRFECITTICVYKVQRIYDQWTIGGSNNSRYNRTKSGWFDAESFEDWFLSIVNPWAKQKQGTKVVIRDNLSSHLNVNIIVECQRHGIKFVFLPAHATHLTQPLDVGYYAPMKRLWRNIWQKYKLQNPREKNIQKNIESAFRATGIIPLNAQQVLKRLPNIRADENLPKTISETLLQYLKDIRTPSADTKKPRKKCSRLYQASQSF</sequence>
<evidence type="ECO:0000259" key="1">
    <source>
        <dbReference type="Pfam" id="PF03184"/>
    </source>
</evidence>
<dbReference type="InterPro" id="IPR050863">
    <property type="entry name" value="CenT-Element_Derived"/>
</dbReference>
<evidence type="ECO:0000313" key="2">
    <source>
        <dbReference type="EMBL" id="KAJ8931623.1"/>
    </source>
</evidence>
<dbReference type="Gene3D" id="3.30.420.10">
    <property type="entry name" value="Ribonuclease H-like superfamily/Ribonuclease H"/>
    <property type="match status" value="1"/>
</dbReference>
<dbReference type="EMBL" id="JANEYF010004274">
    <property type="protein sequence ID" value="KAJ8931623.1"/>
    <property type="molecule type" value="Genomic_DNA"/>
</dbReference>
<keyword evidence="3" id="KW-1185">Reference proteome</keyword>
<proteinExistence type="predicted"/>
<feature type="domain" description="DDE-1" evidence="1">
    <location>
        <begin position="50"/>
        <end position="172"/>
    </location>
</feature>
<name>A0AAV8WYW6_9CUCU</name>
<comment type="caution">
    <text evidence="2">The sequence shown here is derived from an EMBL/GenBank/DDBJ whole genome shotgun (WGS) entry which is preliminary data.</text>
</comment>